<evidence type="ECO:0000256" key="2">
    <source>
        <dbReference type="ARBA" id="ARBA00011829"/>
    </source>
</evidence>
<comment type="function">
    <text evidence="4">Flagellin is the subunit protein which polymerizes to form the filaments of bacterial flagella.</text>
</comment>
<protein>
    <recommendedName>
        <fullName evidence="4">Flagellin</fullName>
    </recommendedName>
</protein>
<reference evidence="7" key="1">
    <citation type="journal article" date="2014" name="Int. J. Syst. Evol. Microbiol.">
        <title>Complete genome of a new Firmicutes species belonging to the dominant human colonic microbiota ('Ruminococcus bicirculans') reveals two chromosomes and a selective capacity to utilize plant glucans.</title>
        <authorList>
            <consortium name="NISC Comparative Sequencing Program"/>
            <person name="Wegmann U."/>
            <person name="Louis P."/>
            <person name="Goesmann A."/>
            <person name="Henrissat B."/>
            <person name="Duncan S.H."/>
            <person name="Flint H.J."/>
        </authorList>
    </citation>
    <scope>NUCLEOTIDE SEQUENCE</scope>
    <source>
        <strain evidence="7">VKM B-1499</strain>
    </source>
</reference>
<feature type="domain" description="Flagellin C-terminal" evidence="6">
    <location>
        <begin position="188"/>
        <end position="273"/>
    </location>
</feature>
<dbReference type="RefSeq" id="WP_271163626.1">
    <property type="nucleotide sequence ID" value="NZ_BSFD01000001.1"/>
</dbReference>
<dbReference type="EMBL" id="BSFD01000001">
    <property type="protein sequence ID" value="GLK47241.1"/>
    <property type="molecule type" value="Genomic_DNA"/>
</dbReference>
<evidence type="ECO:0000256" key="3">
    <source>
        <dbReference type="ARBA" id="ARBA00023143"/>
    </source>
</evidence>
<name>A0ABQ5T3W6_9CAUL</name>
<keyword evidence="7" id="KW-0282">Flagellum</keyword>
<evidence type="ECO:0000256" key="1">
    <source>
        <dbReference type="ARBA" id="ARBA00005709"/>
    </source>
</evidence>
<comment type="subunit">
    <text evidence="2">In C.crescentus, the flagellar filament is composed of multiple flagellins of 29 kDa; 27 kDa and 25 kDa.</text>
</comment>
<evidence type="ECO:0000259" key="5">
    <source>
        <dbReference type="Pfam" id="PF00669"/>
    </source>
</evidence>
<dbReference type="PANTHER" id="PTHR42792:SF2">
    <property type="entry name" value="FLAGELLIN"/>
    <property type="match status" value="1"/>
</dbReference>
<dbReference type="InterPro" id="IPR001492">
    <property type="entry name" value="Flagellin"/>
</dbReference>
<keyword evidence="7" id="KW-0969">Cilium</keyword>
<dbReference type="InterPro" id="IPR042187">
    <property type="entry name" value="Flagellin_C_sub2"/>
</dbReference>
<evidence type="ECO:0000256" key="4">
    <source>
        <dbReference type="RuleBase" id="RU362073"/>
    </source>
</evidence>
<dbReference type="Proteomes" id="UP001143509">
    <property type="component" value="Unassembled WGS sequence"/>
</dbReference>
<keyword evidence="4" id="KW-0964">Secreted</keyword>
<feature type="domain" description="Flagellin N-terminal" evidence="5">
    <location>
        <begin position="4"/>
        <end position="140"/>
    </location>
</feature>
<dbReference type="Gene3D" id="1.20.1330.10">
    <property type="entry name" value="f41 fragment of flagellin, N-terminal domain"/>
    <property type="match status" value="2"/>
</dbReference>
<comment type="similarity">
    <text evidence="1 4">Belongs to the bacterial flagellin family.</text>
</comment>
<gene>
    <name evidence="7" type="primary">flaA</name>
    <name evidence="7" type="ORF">GCM10017620_02140</name>
</gene>
<keyword evidence="3 4" id="KW-0975">Bacterial flagellum</keyword>
<organism evidence="7 8">
    <name type="scientific">Brevundimonas intermedia</name>
    <dbReference type="NCBI Taxonomy" id="74315"/>
    <lineage>
        <taxon>Bacteria</taxon>
        <taxon>Pseudomonadati</taxon>
        <taxon>Pseudomonadota</taxon>
        <taxon>Alphaproteobacteria</taxon>
        <taxon>Caulobacterales</taxon>
        <taxon>Caulobacteraceae</taxon>
        <taxon>Brevundimonas</taxon>
    </lineage>
</organism>
<dbReference type="Gene3D" id="6.10.10.10">
    <property type="entry name" value="Flagellar export chaperone, C-terminal domain"/>
    <property type="match status" value="1"/>
</dbReference>
<dbReference type="Pfam" id="PF00669">
    <property type="entry name" value="Flagellin_N"/>
    <property type="match status" value="1"/>
</dbReference>
<keyword evidence="8" id="KW-1185">Reference proteome</keyword>
<dbReference type="PANTHER" id="PTHR42792">
    <property type="entry name" value="FLAGELLIN"/>
    <property type="match status" value="1"/>
</dbReference>
<evidence type="ECO:0000313" key="8">
    <source>
        <dbReference type="Proteomes" id="UP001143509"/>
    </source>
</evidence>
<comment type="subcellular location">
    <subcellularLocation>
        <location evidence="4">Secreted</location>
    </subcellularLocation>
    <subcellularLocation>
        <location evidence="4">Bacterial flagellum</location>
    </subcellularLocation>
</comment>
<accession>A0ABQ5T3W6</accession>
<dbReference type="SUPFAM" id="SSF64518">
    <property type="entry name" value="Phase 1 flagellin"/>
    <property type="match status" value="1"/>
</dbReference>
<dbReference type="Pfam" id="PF00700">
    <property type="entry name" value="Flagellin_C"/>
    <property type="match status" value="1"/>
</dbReference>
<dbReference type="PRINTS" id="PR00207">
    <property type="entry name" value="FLAGELLIN"/>
</dbReference>
<evidence type="ECO:0000313" key="7">
    <source>
        <dbReference type="EMBL" id="GLK47241.1"/>
    </source>
</evidence>
<evidence type="ECO:0000259" key="6">
    <source>
        <dbReference type="Pfam" id="PF00700"/>
    </source>
</evidence>
<dbReference type="InterPro" id="IPR046358">
    <property type="entry name" value="Flagellin_C"/>
</dbReference>
<comment type="caution">
    <text evidence="7">The sequence shown here is derived from an EMBL/GenBank/DDBJ whole genome shotgun (WGS) entry which is preliminary data.</text>
</comment>
<keyword evidence="7" id="KW-0966">Cell projection</keyword>
<sequence length="274" mass="27934">MPSISTNTAANTALRYLNANSAAQSASLAKLSSGQRIQSAKDDAAGLATSTNISADIVVMEQAAINAQQGTAVLQTADGALSQISDILQRMKALTAQSQSGSVDDDGRANIDAEYQQLIEEIDDIASSTNFNGSALLDGAGDFSTGVSFLLGTASTDTLTITIDGATATDLAVDSTDVSTSANAATAMTAVDTAINTISTARANVGASLSRFEYRASVIDTSLENLEASKSAISDVDLAAEQTNYTNLSTLTQAAIAALGQANSMSSSLLKLLQ</sequence>
<dbReference type="InterPro" id="IPR001029">
    <property type="entry name" value="Flagellin_N"/>
</dbReference>
<reference evidence="7" key="2">
    <citation type="submission" date="2023-01" db="EMBL/GenBank/DDBJ databases">
        <authorList>
            <person name="Sun Q."/>
            <person name="Evtushenko L."/>
        </authorList>
    </citation>
    <scope>NUCLEOTIDE SEQUENCE</scope>
    <source>
        <strain evidence="7">VKM B-1499</strain>
    </source>
</reference>
<proteinExistence type="inferred from homology"/>